<evidence type="ECO:0000313" key="1">
    <source>
        <dbReference type="EMBL" id="MEQ2486777.1"/>
    </source>
</evidence>
<dbReference type="InterPro" id="IPR010181">
    <property type="entry name" value="CGCAxxGCC_motif"/>
</dbReference>
<dbReference type="RefSeq" id="WP_215759861.1">
    <property type="nucleotide sequence ID" value="NZ_JAHKBE010000022.1"/>
</dbReference>
<comment type="caution">
    <text evidence="1">The sequence shown here is derived from an EMBL/GenBank/DDBJ whole genome shotgun (WGS) entry which is preliminary data.</text>
</comment>
<name>A0ABV1FQU7_9BACT</name>
<protein>
    <submittedName>
        <fullName evidence="1">C-GCAxxG-C-C family protein</fullName>
    </submittedName>
</protein>
<dbReference type="EMBL" id="JBBNFP010000022">
    <property type="protein sequence ID" value="MEQ2486777.1"/>
    <property type="molecule type" value="Genomic_DNA"/>
</dbReference>
<gene>
    <name evidence="1" type="ORF">AAAT34_06875</name>
</gene>
<proteinExistence type="predicted"/>
<evidence type="ECO:0000313" key="2">
    <source>
        <dbReference type="Proteomes" id="UP001487296"/>
    </source>
</evidence>
<dbReference type="Pfam" id="PF09719">
    <property type="entry name" value="C_GCAxxG_C_C"/>
    <property type="match status" value="1"/>
</dbReference>
<accession>A0ABV1FQU7</accession>
<dbReference type="Proteomes" id="UP001487296">
    <property type="component" value="Unassembled WGS sequence"/>
</dbReference>
<sequence>METRKDIAAGKKACGSHNCTQAVCCTYHDFTGIDEETIKHVGNCFAAGMGNMEGTCGALVGAGIVYGLATRNKSLALKGMRQMMEKFRQRNGSTQCKLLKGVGTGKMLRECPLCVADASELLEELLEQLPAAETGDKTRQHPHPAT</sequence>
<organism evidence="1 2">
    <name type="scientific">Hallella faecis</name>
    <dbReference type="NCBI Taxonomy" id="2841596"/>
    <lineage>
        <taxon>Bacteria</taxon>
        <taxon>Pseudomonadati</taxon>
        <taxon>Bacteroidota</taxon>
        <taxon>Bacteroidia</taxon>
        <taxon>Bacteroidales</taxon>
        <taxon>Prevotellaceae</taxon>
        <taxon>Hallella</taxon>
    </lineage>
</organism>
<reference evidence="1 2" key="1">
    <citation type="submission" date="2024-04" db="EMBL/GenBank/DDBJ databases">
        <title>Human intestinal bacterial collection.</title>
        <authorList>
            <person name="Pauvert C."/>
            <person name="Hitch T.C.A."/>
            <person name="Clavel T."/>
        </authorList>
    </citation>
    <scope>NUCLEOTIDE SEQUENCE [LARGE SCALE GENOMIC DNA]</scope>
    <source>
        <strain evidence="1 2">CLA-AA-H145</strain>
    </source>
</reference>
<keyword evidence="2" id="KW-1185">Reference proteome</keyword>